<feature type="transmembrane region" description="Helical" evidence="1">
    <location>
        <begin position="61"/>
        <end position="83"/>
    </location>
</feature>
<dbReference type="KEGG" id="cmh:VO01_02050"/>
<proteinExistence type="predicted"/>
<dbReference type="Proteomes" id="UP000266634">
    <property type="component" value="Unassembled WGS sequence"/>
</dbReference>
<sequence>MLPLFLSAVGQVALVALVLGAGLPALFALGVRSFALASPDTSGRVAGSDSARRLPPVVLQAVGALCYAVVVLAVVAGLTLIIATGFGQSVSFEHVIPTFTSKG</sequence>
<gene>
    <name evidence="3" type="ORF">DZF93_10990</name>
    <name evidence="2" type="ORF">VO01_02050</name>
</gene>
<keyword evidence="1" id="KW-0812">Transmembrane</keyword>
<dbReference type="RefSeq" id="WP_045526496.1">
    <property type="nucleotide sequence ID" value="NZ_CP011043.1"/>
</dbReference>
<reference evidence="3 5" key="2">
    <citation type="submission" date="2018-08" db="EMBL/GenBank/DDBJ databases">
        <title>Genome Sequence of Clavibacter michiganensis Subspecies type strains, and the Atypical Peach-Colored Strains Isolated from Tomato.</title>
        <authorList>
            <person name="Osdaghi E."/>
            <person name="Portier P."/>
            <person name="Briand M."/>
            <person name="Jacques M.-A."/>
        </authorList>
    </citation>
    <scope>NUCLEOTIDE SEQUENCE [LARGE SCALE GENOMIC DNA]</scope>
    <source>
        <strain evidence="3 5">CFBP 6488</strain>
    </source>
</reference>
<protein>
    <submittedName>
        <fullName evidence="2">Uncharacterized protein</fullName>
    </submittedName>
</protein>
<organism evidence="2 4">
    <name type="scientific">Clavibacter michiganensis subsp. insidiosus</name>
    <dbReference type="NCBI Taxonomy" id="33014"/>
    <lineage>
        <taxon>Bacteria</taxon>
        <taxon>Bacillati</taxon>
        <taxon>Actinomycetota</taxon>
        <taxon>Actinomycetes</taxon>
        <taxon>Micrococcales</taxon>
        <taxon>Microbacteriaceae</taxon>
        <taxon>Clavibacter</taxon>
    </lineage>
</organism>
<evidence type="ECO:0000313" key="4">
    <source>
        <dbReference type="Proteomes" id="UP000032604"/>
    </source>
</evidence>
<dbReference type="AlphaFoldDB" id="A0A0D5CEK1"/>
<evidence type="ECO:0000313" key="2">
    <source>
        <dbReference type="EMBL" id="AJW78071.1"/>
    </source>
</evidence>
<keyword evidence="1" id="KW-0472">Membrane</keyword>
<dbReference type="EMBL" id="QWEA01000447">
    <property type="protein sequence ID" value="RIJ26291.1"/>
    <property type="molecule type" value="Genomic_DNA"/>
</dbReference>
<evidence type="ECO:0000313" key="5">
    <source>
        <dbReference type="Proteomes" id="UP000266634"/>
    </source>
</evidence>
<accession>A0A0D5CEK1</accession>
<dbReference type="EMBL" id="CP011043">
    <property type="protein sequence ID" value="AJW78071.1"/>
    <property type="molecule type" value="Genomic_DNA"/>
</dbReference>
<keyword evidence="1" id="KW-1133">Transmembrane helix</keyword>
<dbReference type="Proteomes" id="UP000032604">
    <property type="component" value="Chromosome"/>
</dbReference>
<reference evidence="2 4" key="1">
    <citation type="journal article" date="2015" name="Genome Announc.">
        <title>Complete Genome Sequence of Clavibacter michiganensis subsp. insidiosus R1-1 Using PacBio Single-Molecule Real-Time Technology.</title>
        <authorList>
            <person name="Lu Y."/>
            <person name="Samac D.A."/>
            <person name="Glazebrook J."/>
            <person name="Ishimaru C.A."/>
        </authorList>
    </citation>
    <scope>NUCLEOTIDE SEQUENCE [LARGE SCALE GENOMIC DNA]</scope>
    <source>
        <strain evidence="2 4">R1-1</strain>
    </source>
</reference>
<evidence type="ECO:0000313" key="3">
    <source>
        <dbReference type="EMBL" id="RIJ26291.1"/>
    </source>
</evidence>
<evidence type="ECO:0000256" key="1">
    <source>
        <dbReference type="SAM" id="Phobius"/>
    </source>
</evidence>
<dbReference type="PATRIC" id="fig|33014.5.peg.430"/>
<name>A0A0D5CEK1_9MICO</name>
<dbReference type="HOGENOM" id="CLU_176213_1_1_11"/>